<accession>A0A8K0AHC9</accession>
<keyword evidence="1" id="KW-0812">Transmembrane</keyword>
<evidence type="ECO:0000313" key="2">
    <source>
        <dbReference type="EMBL" id="CAH1274599.1"/>
    </source>
</evidence>
<organism evidence="2 3">
    <name type="scientific">Branchiostoma lanceolatum</name>
    <name type="common">Common lancelet</name>
    <name type="synonym">Amphioxus lanceolatum</name>
    <dbReference type="NCBI Taxonomy" id="7740"/>
    <lineage>
        <taxon>Eukaryota</taxon>
        <taxon>Metazoa</taxon>
        <taxon>Chordata</taxon>
        <taxon>Cephalochordata</taxon>
        <taxon>Leptocardii</taxon>
        <taxon>Amphioxiformes</taxon>
        <taxon>Branchiostomatidae</taxon>
        <taxon>Branchiostoma</taxon>
    </lineage>
</organism>
<evidence type="ECO:0000256" key="1">
    <source>
        <dbReference type="SAM" id="Phobius"/>
    </source>
</evidence>
<gene>
    <name evidence="2" type="primary">Hypp5343</name>
    <name evidence="2" type="ORF">BLAG_LOCUS25565</name>
</gene>
<reference evidence="2" key="1">
    <citation type="submission" date="2022-01" db="EMBL/GenBank/DDBJ databases">
        <authorList>
            <person name="Braso-Vives M."/>
        </authorList>
    </citation>
    <scope>NUCLEOTIDE SEQUENCE</scope>
</reference>
<proteinExistence type="predicted"/>
<name>A0A8K0AHC9_BRALA</name>
<evidence type="ECO:0000313" key="3">
    <source>
        <dbReference type="Proteomes" id="UP000838412"/>
    </source>
</evidence>
<dbReference type="OrthoDB" id="5948016at2759"/>
<keyword evidence="3" id="KW-1185">Reference proteome</keyword>
<dbReference type="AlphaFoldDB" id="A0A8K0AHC9"/>
<dbReference type="EMBL" id="OV696694">
    <property type="protein sequence ID" value="CAH1274599.1"/>
    <property type="molecule type" value="Genomic_DNA"/>
</dbReference>
<keyword evidence="1" id="KW-1133">Transmembrane helix</keyword>
<feature type="transmembrane region" description="Helical" evidence="1">
    <location>
        <begin position="20"/>
        <end position="40"/>
    </location>
</feature>
<protein>
    <submittedName>
        <fullName evidence="2">Hypp5343 protein</fullName>
    </submittedName>
</protein>
<dbReference type="Proteomes" id="UP000838412">
    <property type="component" value="Chromosome 9"/>
</dbReference>
<sequence>MQKLPITPDILCAMYLQLDFIQAKHMVFWSACLVGFFSFFRKSNLLQKTAKSFDSVKHLCRKDLEASTSGAR</sequence>
<keyword evidence="1" id="KW-0472">Membrane</keyword>